<dbReference type="NCBIfam" id="NF003072">
    <property type="entry name" value="PRK03995.1-4"/>
    <property type="match status" value="1"/>
</dbReference>
<organism evidence="5 6">
    <name type="scientific">Pyrodictium abyssi</name>
    <dbReference type="NCBI Taxonomy" id="54256"/>
    <lineage>
        <taxon>Archaea</taxon>
        <taxon>Thermoproteota</taxon>
        <taxon>Thermoprotei</taxon>
        <taxon>Desulfurococcales</taxon>
        <taxon>Pyrodictiaceae</taxon>
        <taxon>Pyrodictium</taxon>
    </lineage>
</organism>
<dbReference type="RefSeq" id="WP_338252766.1">
    <property type="nucleotide sequence ID" value="NZ_AP028907.1"/>
</dbReference>
<evidence type="ECO:0000313" key="6">
    <source>
        <dbReference type="Proteomes" id="UP001341135"/>
    </source>
</evidence>
<accession>A0ABN6ZSM5</accession>
<dbReference type="PIRSF" id="PIRSF016210">
    <property type="entry name" value="UCP016210"/>
    <property type="match status" value="1"/>
</dbReference>
<reference evidence="5 6" key="1">
    <citation type="submission" date="2023-09" db="EMBL/GenBank/DDBJ databases">
        <title>Pyrofollis japonicus gen. nov. sp. nov., a novel member of the family Pyrodictiaceae isolated from the Iheya North hydrothermal field.</title>
        <authorList>
            <person name="Miyazaki U."/>
            <person name="Sanari M."/>
            <person name="Tame A."/>
            <person name="Kitajima M."/>
            <person name="Okamoto A."/>
            <person name="Sawayama S."/>
            <person name="Miyazaki J."/>
            <person name="Takai K."/>
            <person name="Nakagawa S."/>
        </authorList>
    </citation>
    <scope>NUCLEOTIDE SEQUENCE [LARGE SCALE GENOMIC DNA]</scope>
    <source>
        <strain evidence="5 6">AV2</strain>
    </source>
</reference>
<dbReference type="Pfam" id="PF04414">
    <property type="entry name" value="tRNA_deacylase"/>
    <property type="match status" value="1"/>
</dbReference>
<comment type="catalytic activity">
    <reaction evidence="4">
        <text>a D-aminoacyl-tRNA + H2O = a tRNA + a D-alpha-amino acid + H(+)</text>
        <dbReference type="Rhea" id="RHEA:13953"/>
        <dbReference type="Rhea" id="RHEA-COMP:10123"/>
        <dbReference type="Rhea" id="RHEA-COMP:10124"/>
        <dbReference type="ChEBI" id="CHEBI:15377"/>
        <dbReference type="ChEBI" id="CHEBI:15378"/>
        <dbReference type="ChEBI" id="CHEBI:59871"/>
        <dbReference type="ChEBI" id="CHEBI:78442"/>
        <dbReference type="ChEBI" id="CHEBI:79333"/>
        <dbReference type="EC" id="3.1.1.96"/>
    </reaction>
</comment>
<keyword evidence="1 4" id="KW-0479">Metal-binding</keyword>
<evidence type="ECO:0000256" key="1">
    <source>
        <dbReference type="ARBA" id="ARBA00022723"/>
    </source>
</evidence>
<comment type="subunit">
    <text evidence="4">Monomer.</text>
</comment>
<evidence type="ECO:0000256" key="4">
    <source>
        <dbReference type="HAMAP-Rule" id="MF_00562"/>
    </source>
</evidence>
<dbReference type="Gene3D" id="3.40.50.10700">
    <property type="entry name" value="AF0625-like"/>
    <property type="match status" value="1"/>
</dbReference>
<dbReference type="InterPro" id="IPR007508">
    <property type="entry name" value="DtdA"/>
</dbReference>
<dbReference type="SUPFAM" id="SSF142535">
    <property type="entry name" value="AF0625-like"/>
    <property type="match status" value="1"/>
</dbReference>
<dbReference type="GeneID" id="89289160"/>
<evidence type="ECO:0000256" key="3">
    <source>
        <dbReference type="ARBA" id="ARBA00022833"/>
    </source>
</evidence>
<evidence type="ECO:0000313" key="5">
    <source>
        <dbReference type="EMBL" id="BES81575.1"/>
    </source>
</evidence>
<dbReference type="PANTHER" id="PTHR34667">
    <property type="entry name" value="D-AMINOACYL-TRNA DEACYLASE"/>
    <property type="match status" value="1"/>
</dbReference>
<keyword evidence="6" id="KW-1185">Reference proteome</keyword>
<comment type="catalytic activity">
    <reaction evidence="4">
        <text>glycyl-tRNA(Ala) + H2O = tRNA(Ala) + glycine + H(+)</text>
        <dbReference type="Rhea" id="RHEA:53744"/>
        <dbReference type="Rhea" id="RHEA-COMP:9657"/>
        <dbReference type="Rhea" id="RHEA-COMP:13640"/>
        <dbReference type="ChEBI" id="CHEBI:15377"/>
        <dbReference type="ChEBI" id="CHEBI:15378"/>
        <dbReference type="ChEBI" id="CHEBI:57305"/>
        <dbReference type="ChEBI" id="CHEBI:78442"/>
        <dbReference type="ChEBI" id="CHEBI:78522"/>
        <dbReference type="EC" id="3.1.1.96"/>
    </reaction>
</comment>
<keyword evidence="3 4" id="KW-0862">Zinc</keyword>
<comment type="similarity">
    <text evidence="4">Belongs to the DtdA deacylase family.</text>
</comment>
<dbReference type="HAMAP" id="MF_00562">
    <property type="entry name" value="Deacylase_DtdA"/>
    <property type="match status" value="1"/>
</dbReference>
<sequence>MATRQGSVLIAYSLADPAGSGAAKALAELAAWEKCSLPRAVSCVYEPRLRAYLASFREDTIYFDFLDEAAPGDTSAYIVLSRHSGGKPTLTVHYTGNPGPEAPYGGRPRELSHTWPRLMAALLREYRRVAEEAGLLEEFGLSLEATHHGPTSLARPVVFIEIGSSENEWKRGDAHQALAQTVYNVLSRGWLDEPCSTVAIGVGDTHYPAKHTRAVLEKGVCYTHIFSKHVLDSLDEELLAQAVEKSRDPVDAVLFSKVPSRVKNLVRGFAEKRGLRVEKA</sequence>
<comment type="function">
    <text evidence="4">D-aminoacyl-tRNA deacylase with broad substrate specificity. By recycling D-aminoacyl-tRNA to D-amino acids and free tRNA molecules, this enzyme counteracts the toxicity associated with the formation of D-aminoacyl-tRNA entities in vivo.</text>
</comment>
<gene>
    <name evidence="4" type="primary">dtdA</name>
    <name evidence="5" type="ORF">PABY_11420</name>
</gene>
<name>A0ABN6ZSM5_9CREN</name>
<dbReference type="InterPro" id="IPR018033">
    <property type="entry name" value="Deacylase_DtdA_archaea"/>
</dbReference>
<keyword evidence="2 4" id="KW-0378">Hydrolase</keyword>
<dbReference type="EMBL" id="AP028907">
    <property type="protein sequence ID" value="BES81575.1"/>
    <property type="molecule type" value="Genomic_DNA"/>
</dbReference>
<comment type="cofactor">
    <cofactor evidence="4">
        <name>Zn(2+)</name>
        <dbReference type="ChEBI" id="CHEBI:29105"/>
    </cofactor>
    <text evidence="4">Binds 2 Zn(2+) ions per subunit.</text>
</comment>
<evidence type="ECO:0000256" key="2">
    <source>
        <dbReference type="ARBA" id="ARBA00022801"/>
    </source>
</evidence>
<proteinExistence type="inferred from homology"/>
<dbReference type="Gene3D" id="3.40.630.50">
    <property type="entry name" value="AF0625-like"/>
    <property type="match status" value="1"/>
</dbReference>
<protein>
    <recommendedName>
        <fullName evidence="4">D-aminoacyl-tRNA deacylase</fullName>
        <ecNumber evidence="4">3.1.1.96</ecNumber>
    </recommendedName>
</protein>
<dbReference type="PANTHER" id="PTHR34667:SF1">
    <property type="entry name" value="D-AMINOACYL-TRNA DEACYLASE"/>
    <property type="match status" value="1"/>
</dbReference>
<dbReference type="EC" id="3.1.1.96" evidence="4"/>
<dbReference type="Proteomes" id="UP001341135">
    <property type="component" value="Chromosome"/>
</dbReference>